<feature type="binding site" evidence="9">
    <location>
        <begin position="70"/>
        <end position="74"/>
    </location>
    <ligand>
        <name>substrate</name>
    </ligand>
</feature>
<evidence type="ECO:0000256" key="6">
    <source>
        <dbReference type="ARBA" id="ARBA00022643"/>
    </source>
</evidence>
<feature type="binding site" evidence="9">
    <location>
        <position position="22"/>
    </location>
    <ligand>
        <name>FMN</name>
        <dbReference type="ChEBI" id="CHEBI:58210"/>
    </ligand>
</feature>
<name>A0A1G1KRN2_9BACT</name>
<accession>A0A1G1KRN2</accession>
<dbReference type="InterPro" id="IPR024920">
    <property type="entry name" value="Dihydroorotate_DH_1"/>
</dbReference>
<dbReference type="AlphaFoldDB" id="A0A1G1KRN2"/>
<feature type="binding site" evidence="9">
    <location>
        <begin position="192"/>
        <end position="193"/>
    </location>
    <ligand>
        <name>substrate</name>
    </ligand>
</feature>
<dbReference type="UniPathway" id="UPA00070"/>
<gene>
    <name evidence="9" type="primary">pyrD</name>
    <name evidence="11" type="ORF">A3G33_11370</name>
</gene>
<dbReference type="Pfam" id="PF01180">
    <property type="entry name" value="DHO_dh"/>
    <property type="match status" value="1"/>
</dbReference>
<feature type="binding site" evidence="9">
    <location>
        <position position="128"/>
    </location>
    <ligand>
        <name>substrate</name>
    </ligand>
</feature>
<dbReference type="InterPro" id="IPR001295">
    <property type="entry name" value="Dihydroorotate_DH_CS"/>
</dbReference>
<evidence type="ECO:0000256" key="5">
    <source>
        <dbReference type="ARBA" id="ARBA00022630"/>
    </source>
</evidence>
<comment type="catalytic activity">
    <reaction evidence="9">
        <text>(S)-dihydroorotate + A = orotate + AH2</text>
        <dbReference type="Rhea" id="RHEA:18073"/>
        <dbReference type="ChEBI" id="CHEBI:13193"/>
        <dbReference type="ChEBI" id="CHEBI:17499"/>
        <dbReference type="ChEBI" id="CHEBI:30839"/>
        <dbReference type="ChEBI" id="CHEBI:30864"/>
    </reaction>
</comment>
<dbReference type="PIRSF" id="PIRSF000164">
    <property type="entry name" value="DHO_oxidase"/>
    <property type="match status" value="1"/>
</dbReference>
<organism evidence="11 12">
    <name type="scientific">Candidatus Danuiimicrobium aquiferis</name>
    <dbReference type="NCBI Taxonomy" id="1801832"/>
    <lineage>
        <taxon>Bacteria</taxon>
        <taxon>Pseudomonadati</taxon>
        <taxon>Candidatus Omnitrophota</taxon>
        <taxon>Candidatus Danuiimicrobium</taxon>
    </lineage>
</organism>
<evidence type="ECO:0000256" key="8">
    <source>
        <dbReference type="ARBA" id="ARBA00023002"/>
    </source>
</evidence>
<feature type="binding site" evidence="9">
    <location>
        <position position="128"/>
    </location>
    <ligand>
        <name>FMN</name>
        <dbReference type="ChEBI" id="CHEBI:58210"/>
    </ligand>
</feature>
<comment type="similarity">
    <text evidence="3 9">Belongs to the dihydroorotate dehydrogenase family. Type 1 subfamily.</text>
</comment>
<dbReference type="PANTHER" id="PTHR48109">
    <property type="entry name" value="DIHYDROOROTATE DEHYDROGENASE (QUINONE), MITOCHONDRIAL-RELATED"/>
    <property type="match status" value="1"/>
</dbReference>
<reference evidence="11 12" key="1">
    <citation type="journal article" date="2016" name="Nat. Commun.">
        <title>Thousands of microbial genomes shed light on interconnected biogeochemical processes in an aquifer system.</title>
        <authorList>
            <person name="Anantharaman K."/>
            <person name="Brown C.T."/>
            <person name="Hug L.A."/>
            <person name="Sharon I."/>
            <person name="Castelle C.J."/>
            <person name="Probst A.J."/>
            <person name="Thomas B.C."/>
            <person name="Singh A."/>
            <person name="Wilkins M.J."/>
            <person name="Karaoz U."/>
            <person name="Brodie E.L."/>
            <person name="Williams K.H."/>
            <person name="Hubbard S.S."/>
            <person name="Banfield J.F."/>
        </authorList>
    </citation>
    <scope>NUCLEOTIDE SEQUENCE [LARGE SCALE GENOMIC DNA]</scope>
</reference>
<feature type="binding site" evidence="9">
    <location>
        <position position="100"/>
    </location>
    <ligand>
        <name>FMN</name>
        <dbReference type="ChEBI" id="CHEBI:58210"/>
    </ligand>
</feature>
<dbReference type="EMBL" id="MHFR01000060">
    <property type="protein sequence ID" value="OGW95591.1"/>
    <property type="molecule type" value="Genomic_DNA"/>
</dbReference>
<keyword evidence="7 9" id="KW-0665">Pyrimidine biosynthesis</keyword>
<keyword evidence="5 9" id="KW-0285">Flavoprotein</keyword>
<feature type="binding site" evidence="9">
    <location>
        <position position="217"/>
    </location>
    <ligand>
        <name>FMN</name>
        <dbReference type="ChEBI" id="CHEBI:58210"/>
    </ligand>
</feature>
<keyword evidence="4 9" id="KW-0963">Cytoplasm</keyword>
<feature type="binding site" evidence="9">
    <location>
        <begin position="46"/>
        <end position="47"/>
    </location>
    <ligand>
        <name>FMN</name>
        <dbReference type="ChEBI" id="CHEBI:58210"/>
    </ligand>
</feature>
<evidence type="ECO:0000259" key="10">
    <source>
        <dbReference type="Pfam" id="PF01180"/>
    </source>
</evidence>
<evidence type="ECO:0000256" key="7">
    <source>
        <dbReference type="ARBA" id="ARBA00022975"/>
    </source>
</evidence>
<feature type="domain" description="Dihydroorotate dehydrogenase catalytic" evidence="10">
    <location>
        <begin position="5"/>
        <end position="286"/>
    </location>
</feature>
<comment type="caution">
    <text evidence="11">The sequence shown here is derived from an EMBL/GenBank/DDBJ whole genome shotgun (WGS) entry which is preliminary data.</text>
</comment>
<dbReference type="PANTHER" id="PTHR48109:SF1">
    <property type="entry name" value="DIHYDROOROTATE DEHYDROGENASE (FUMARATE)"/>
    <property type="match status" value="1"/>
</dbReference>
<evidence type="ECO:0000256" key="4">
    <source>
        <dbReference type="ARBA" id="ARBA00022490"/>
    </source>
</evidence>
<dbReference type="PROSITE" id="PS00912">
    <property type="entry name" value="DHODEHASE_2"/>
    <property type="match status" value="1"/>
</dbReference>
<dbReference type="InterPro" id="IPR005720">
    <property type="entry name" value="Dihydroorotate_DH_cat"/>
</dbReference>
<comment type="cofactor">
    <cofactor evidence="9">
        <name>FMN</name>
        <dbReference type="ChEBI" id="CHEBI:58210"/>
    </cofactor>
    <text evidence="9">Binds 1 FMN per subunit.</text>
</comment>
<dbReference type="InterPro" id="IPR049622">
    <property type="entry name" value="Dihydroorotate_DH_I"/>
</dbReference>
<sequence>MKIDLTTKIGNLTFTNPVTVASGTFGTKDEYASFVNYNKLGAVITKTITRLPREGNPMPRICETPSGMLNAIGLQNKGLEDFIENKIPFFRKLKTNLIVNIAGDSVEDYVYLAERLQKENGVKALELNISCPNVKKGLSFCANPELAYELVKAVRDVTALPIFTKLSPEGFDLLRVADACIRAGTNALSLMNTIRGMAVDIETRKPKLARIFGGLSGPAIRPVALRYLYEVKQRFHIPVLSMGGITNAADALEFLITGADLIAVGTANFINPRATMDVLDGIKSYMKEKRIQKIDDLRGTLKPEAGRDGRNCIPAG</sequence>
<dbReference type="GO" id="GO:0006207">
    <property type="term" value="P:'de novo' pyrimidine nucleobase biosynthetic process"/>
    <property type="evidence" value="ECO:0007669"/>
    <property type="project" value="InterPro"/>
</dbReference>
<comment type="pathway">
    <text evidence="2 9">Pyrimidine metabolism; UMP biosynthesis via de novo pathway.</text>
</comment>
<evidence type="ECO:0000313" key="11">
    <source>
        <dbReference type="EMBL" id="OGW95591.1"/>
    </source>
</evidence>
<comment type="caution">
    <text evidence="9">Lacks conserved residue(s) required for the propagation of feature annotation.</text>
</comment>
<dbReference type="Proteomes" id="UP000178187">
    <property type="component" value="Unassembled WGS sequence"/>
</dbReference>
<dbReference type="GO" id="GO:0005737">
    <property type="term" value="C:cytoplasm"/>
    <property type="evidence" value="ECO:0007669"/>
    <property type="project" value="UniProtKB-SubCell"/>
</dbReference>
<dbReference type="CDD" id="cd04740">
    <property type="entry name" value="DHOD_1B_like"/>
    <property type="match status" value="1"/>
</dbReference>
<dbReference type="InterPro" id="IPR012135">
    <property type="entry name" value="Dihydroorotate_DH_1_2"/>
</dbReference>
<feature type="active site" description="Nucleophile" evidence="9">
    <location>
        <position position="131"/>
    </location>
</feature>
<feature type="binding site" evidence="9">
    <location>
        <position position="46"/>
    </location>
    <ligand>
        <name>substrate</name>
    </ligand>
</feature>
<dbReference type="NCBIfam" id="NF005574">
    <property type="entry name" value="PRK07259.1"/>
    <property type="match status" value="1"/>
</dbReference>
<evidence type="ECO:0000256" key="2">
    <source>
        <dbReference type="ARBA" id="ARBA00004725"/>
    </source>
</evidence>
<keyword evidence="8 9" id="KW-0560">Oxidoreductase</keyword>
<proteinExistence type="inferred from homology"/>
<evidence type="ECO:0000256" key="1">
    <source>
        <dbReference type="ARBA" id="ARBA00004496"/>
    </source>
</evidence>
<evidence type="ECO:0000256" key="9">
    <source>
        <dbReference type="HAMAP-Rule" id="MF_00224"/>
    </source>
</evidence>
<dbReference type="SUPFAM" id="SSF51395">
    <property type="entry name" value="FMN-linked oxidoreductases"/>
    <property type="match status" value="1"/>
</dbReference>
<evidence type="ECO:0000313" key="12">
    <source>
        <dbReference type="Proteomes" id="UP000178187"/>
    </source>
</evidence>
<feature type="binding site" evidence="9">
    <location>
        <begin position="265"/>
        <end position="266"/>
    </location>
    <ligand>
        <name>FMN</name>
        <dbReference type="ChEBI" id="CHEBI:58210"/>
    </ligand>
</feature>
<evidence type="ECO:0000256" key="3">
    <source>
        <dbReference type="ARBA" id="ARBA00008008"/>
    </source>
</evidence>
<dbReference type="Gene3D" id="3.20.20.70">
    <property type="entry name" value="Aldolase class I"/>
    <property type="match status" value="1"/>
</dbReference>
<comment type="subcellular location">
    <subcellularLocation>
        <location evidence="1 9">Cytoplasm</location>
    </subcellularLocation>
</comment>
<dbReference type="NCBIfam" id="TIGR01037">
    <property type="entry name" value="pyrD_sub1_fam"/>
    <property type="match status" value="1"/>
</dbReference>
<feature type="binding site" evidence="9">
    <location>
        <position position="165"/>
    </location>
    <ligand>
        <name>FMN</name>
        <dbReference type="ChEBI" id="CHEBI:58210"/>
    </ligand>
</feature>
<dbReference type="GO" id="GO:0004152">
    <property type="term" value="F:dihydroorotate dehydrogenase activity"/>
    <property type="evidence" value="ECO:0007669"/>
    <property type="project" value="UniProtKB-UniRule"/>
</dbReference>
<dbReference type="HAMAP" id="MF_00224">
    <property type="entry name" value="DHO_dh_type1"/>
    <property type="match status" value="1"/>
</dbReference>
<dbReference type="PROSITE" id="PS00911">
    <property type="entry name" value="DHODEHASE_1"/>
    <property type="match status" value="1"/>
</dbReference>
<dbReference type="EC" id="1.3.-.-" evidence="9"/>
<dbReference type="InterPro" id="IPR033888">
    <property type="entry name" value="DHOD_1B"/>
</dbReference>
<dbReference type="InterPro" id="IPR013785">
    <property type="entry name" value="Aldolase_TIM"/>
</dbReference>
<protein>
    <recommendedName>
        <fullName evidence="9">Dihydroorotate dehydrogenase</fullName>
        <shortName evidence="9">DHOD</shortName>
        <shortName evidence="9">DHODase</shortName>
        <shortName evidence="9">DHOdehase</shortName>
        <ecNumber evidence="9">1.3.-.-</ecNumber>
    </recommendedName>
</protein>
<dbReference type="GO" id="GO:0044205">
    <property type="term" value="P:'de novo' UMP biosynthetic process"/>
    <property type="evidence" value="ECO:0007669"/>
    <property type="project" value="UniProtKB-UniRule"/>
</dbReference>
<dbReference type="FunFam" id="3.20.20.70:FF:000027">
    <property type="entry name" value="Dihydropyrimidine dehydrogenase [NADP(+)]"/>
    <property type="match status" value="1"/>
</dbReference>
<keyword evidence="6 9" id="KW-0288">FMN</keyword>
<feature type="binding site" evidence="9">
    <location>
        <begin position="243"/>
        <end position="244"/>
    </location>
    <ligand>
        <name>FMN</name>
        <dbReference type="ChEBI" id="CHEBI:58210"/>
    </ligand>
</feature>
<comment type="function">
    <text evidence="9">Catalyzes the conversion of dihydroorotate to orotate.</text>
</comment>
<dbReference type="InterPro" id="IPR050074">
    <property type="entry name" value="DHO_dehydrogenase"/>
</dbReference>